<feature type="transmembrane region" description="Helical" evidence="8">
    <location>
        <begin position="302"/>
        <end position="319"/>
    </location>
</feature>
<dbReference type="PANTHER" id="PTHR34975">
    <property type="entry name" value="SPORE GERMINATION PROTEIN A2"/>
    <property type="match status" value="1"/>
</dbReference>
<evidence type="ECO:0000256" key="1">
    <source>
        <dbReference type="ARBA" id="ARBA00004141"/>
    </source>
</evidence>
<evidence type="ECO:0000256" key="3">
    <source>
        <dbReference type="ARBA" id="ARBA00022448"/>
    </source>
</evidence>
<keyword evidence="7 8" id="KW-0472">Membrane</keyword>
<evidence type="ECO:0000256" key="5">
    <source>
        <dbReference type="ARBA" id="ARBA00022692"/>
    </source>
</evidence>
<feature type="transmembrane region" description="Helical" evidence="8">
    <location>
        <begin position="34"/>
        <end position="52"/>
    </location>
</feature>
<name>A0ABV5WC70_9BACI</name>
<organism evidence="9 10">
    <name type="scientific">Ectobacillus funiculus</name>
    <dbReference type="NCBI Taxonomy" id="137993"/>
    <lineage>
        <taxon>Bacteria</taxon>
        <taxon>Bacillati</taxon>
        <taxon>Bacillota</taxon>
        <taxon>Bacilli</taxon>
        <taxon>Bacillales</taxon>
        <taxon>Bacillaceae</taxon>
        <taxon>Ectobacillus</taxon>
    </lineage>
</organism>
<evidence type="ECO:0000313" key="10">
    <source>
        <dbReference type="Proteomes" id="UP001589609"/>
    </source>
</evidence>
<comment type="caution">
    <text evidence="9">The sequence shown here is derived from an EMBL/GenBank/DDBJ whole genome shotgun (WGS) entry which is preliminary data.</text>
</comment>
<evidence type="ECO:0000256" key="7">
    <source>
        <dbReference type="ARBA" id="ARBA00023136"/>
    </source>
</evidence>
<evidence type="ECO:0000256" key="8">
    <source>
        <dbReference type="SAM" id="Phobius"/>
    </source>
</evidence>
<evidence type="ECO:0000256" key="2">
    <source>
        <dbReference type="ARBA" id="ARBA00007998"/>
    </source>
</evidence>
<feature type="transmembrane region" description="Helical" evidence="8">
    <location>
        <begin position="266"/>
        <end position="295"/>
    </location>
</feature>
<sequence>MKQITKHQLFCLILLYEIGSTTLFLLGGSAKQDSWIVVFLAMLIGFILLWVYTEITKHFPEDHLAEIISILFGKWIAKPLIFFYAGHLFYDACLNFFEFGEIMRITSLMNTPPFIIGGVFIVTVIYMLLIGQWVVSRTSEILLPVFLFFLLISLVFSVVSRHFDITQLQPIMGNGMTPILKALPGVIIFPFGEMVVFLFLWKFVDEKGSVRFISFLSFSLAGIIIILSQIIIISVLGPGLATNAEVPLLEVILSINLGDIIMNLDVLLIIMLFIGGLFKMIINFYGSVLALLYLFNVKEQKFMIILIGVCIIGYSFIHLKTLPHQRAITDAALWPGAIWPWSEMIYQIIPIYILIIIILNKKITNK</sequence>
<reference evidence="9 10" key="1">
    <citation type="submission" date="2024-09" db="EMBL/GenBank/DDBJ databases">
        <authorList>
            <person name="Sun Q."/>
            <person name="Mori K."/>
        </authorList>
    </citation>
    <scope>NUCLEOTIDE SEQUENCE [LARGE SCALE GENOMIC DNA]</scope>
    <source>
        <strain evidence="9 10">JCM 11201</strain>
    </source>
</reference>
<proteinExistence type="inferred from homology"/>
<feature type="transmembrane region" description="Helical" evidence="8">
    <location>
        <begin position="110"/>
        <end position="129"/>
    </location>
</feature>
<feature type="transmembrane region" description="Helical" evidence="8">
    <location>
        <begin position="179"/>
        <end position="200"/>
    </location>
</feature>
<feature type="transmembrane region" description="Helical" evidence="8">
    <location>
        <begin position="141"/>
        <end position="159"/>
    </location>
</feature>
<keyword evidence="10" id="KW-1185">Reference proteome</keyword>
<keyword evidence="3" id="KW-0813">Transport</keyword>
<keyword evidence="6 8" id="KW-1133">Transmembrane helix</keyword>
<evidence type="ECO:0000256" key="4">
    <source>
        <dbReference type="ARBA" id="ARBA00022544"/>
    </source>
</evidence>
<dbReference type="Pfam" id="PF03845">
    <property type="entry name" value="Spore_permease"/>
    <property type="match status" value="1"/>
</dbReference>
<feature type="transmembrane region" description="Helical" evidence="8">
    <location>
        <begin position="339"/>
        <end position="359"/>
    </location>
</feature>
<comment type="similarity">
    <text evidence="2">Belongs to the amino acid-polyamine-organocation (APC) superfamily. Spore germination protein (SGP) (TC 2.A.3.9) family.</text>
</comment>
<dbReference type="Proteomes" id="UP001589609">
    <property type="component" value="Unassembled WGS sequence"/>
</dbReference>
<evidence type="ECO:0000313" key="9">
    <source>
        <dbReference type="EMBL" id="MFB9758179.1"/>
    </source>
</evidence>
<keyword evidence="5 8" id="KW-0812">Transmembrane</keyword>
<evidence type="ECO:0000256" key="6">
    <source>
        <dbReference type="ARBA" id="ARBA00022989"/>
    </source>
</evidence>
<dbReference type="NCBIfam" id="TIGR00912">
    <property type="entry name" value="2A0309"/>
    <property type="match status" value="1"/>
</dbReference>
<dbReference type="EMBL" id="JBHMAF010000021">
    <property type="protein sequence ID" value="MFB9758179.1"/>
    <property type="molecule type" value="Genomic_DNA"/>
</dbReference>
<dbReference type="PANTHER" id="PTHR34975:SF2">
    <property type="entry name" value="SPORE GERMINATION PROTEIN A2"/>
    <property type="match status" value="1"/>
</dbReference>
<feature type="transmembrane region" description="Helical" evidence="8">
    <location>
        <begin position="9"/>
        <end position="28"/>
    </location>
</feature>
<accession>A0ABV5WC70</accession>
<dbReference type="InterPro" id="IPR004761">
    <property type="entry name" value="Spore_GerAB"/>
</dbReference>
<comment type="subcellular location">
    <subcellularLocation>
        <location evidence="1">Membrane</location>
        <topology evidence="1">Multi-pass membrane protein</topology>
    </subcellularLocation>
</comment>
<protein>
    <submittedName>
        <fullName evidence="9">Endospore germination permease</fullName>
    </submittedName>
</protein>
<gene>
    <name evidence="9" type="ORF">ACFFMS_06520</name>
</gene>
<feature type="transmembrane region" description="Helical" evidence="8">
    <location>
        <begin position="64"/>
        <end position="90"/>
    </location>
</feature>
<dbReference type="RefSeq" id="WP_379948447.1">
    <property type="nucleotide sequence ID" value="NZ_JBHMAF010000021.1"/>
</dbReference>
<keyword evidence="4" id="KW-0309">Germination</keyword>
<feature type="transmembrane region" description="Helical" evidence="8">
    <location>
        <begin position="212"/>
        <end position="236"/>
    </location>
</feature>